<dbReference type="CDD" id="cd10839">
    <property type="entry name" value="cpPDZ1_DegP-like"/>
    <property type="match status" value="1"/>
</dbReference>
<dbReference type="Pfam" id="PF13180">
    <property type="entry name" value="PDZ_2"/>
    <property type="match status" value="1"/>
</dbReference>
<dbReference type="EMBL" id="JAVRHY010000010">
    <property type="protein sequence ID" value="MDT0619053.1"/>
    <property type="molecule type" value="Genomic_DNA"/>
</dbReference>
<feature type="domain" description="PDZ" evidence="10">
    <location>
        <begin position="351"/>
        <end position="458"/>
    </location>
</feature>
<evidence type="ECO:0000256" key="8">
    <source>
        <dbReference type="ARBA" id="ARBA00022825"/>
    </source>
</evidence>
<dbReference type="Gene3D" id="2.30.42.10">
    <property type="match status" value="2"/>
</dbReference>
<evidence type="ECO:0000256" key="5">
    <source>
        <dbReference type="ARBA" id="ARBA00022737"/>
    </source>
</evidence>
<keyword evidence="5" id="KW-0677">Repeat</keyword>
<keyword evidence="12" id="KW-1185">Reference proteome</keyword>
<dbReference type="InterPro" id="IPR001478">
    <property type="entry name" value="PDZ"/>
</dbReference>
<feature type="signal peptide" evidence="9">
    <location>
        <begin position="1"/>
        <end position="24"/>
    </location>
</feature>
<evidence type="ECO:0000313" key="11">
    <source>
        <dbReference type="EMBL" id="MDT0619053.1"/>
    </source>
</evidence>
<evidence type="ECO:0000256" key="7">
    <source>
        <dbReference type="ARBA" id="ARBA00022801"/>
    </source>
</evidence>
<evidence type="ECO:0000256" key="6">
    <source>
        <dbReference type="ARBA" id="ARBA00022764"/>
    </source>
</evidence>
<dbReference type="Proteomes" id="UP001259982">
    <property type="component" value="Unassembled WGS sequence"/>
</dbReference>
<accession>A0ABU3BA63</accession>
<dbReference type="InterPro" id="IPR036034">
    <property type="entry name" value="PDZ_sf"/>
</dbReference>
<dbReference type="PANTHER" id="PTHR22939">
    <property type="entry name" value="SERINE PROTEASE FAMILY S1C HTRA-RELATED"/>
    <property type="match status" value="1"/>
</dbReference>
<dbReference type="NCBIfam" id="TIGR02037">
    <property type="entry name" value="degP_htrA_DO"/>
    <property type="match status" value="1"/>
</dbReference>
<gene>
    <name evidence="11" type="ORF">RM531_11260</name>
</gene>
<dbReference type="RefSeq" id="WP_311659359.1">
    <property type="nucleotide sequence ID" value="NZ_JAVRHY010000010.1"/>
</dbReference>
<dbReference type="PRINTS" id="PR00834">
    <property type="entry name" value="PROTEASES2C"/>
</dbReference>
<organism evidence="11 12">
    <name type="scientific">Spectribacter acetivorans</name>
    <dbReference type="NCBI Taxonomy" id="3075603"/>
    <lineage>
        <taxon>Bacteria</taxon>
        <taxon>Pseudomonadati</taxon>
        <taxon>Pseudomonadota</taxon>
        <taxon>Gammaproteobacteria</taxon>
        <taxon>Salinisphaerales</taxon>
        <taxon>Salinisphaeraceae</taxon>
        <taxon>Spectribacter</taxon>
    </lineage>
</organism>
<dbReference type="PROSITE" id="PS50106">
    <property type="entry name" value="PDZ"/>
    <property type="match status" value="2"/>
</dbReference>
<evidence type="ECO:0000256" key="1">
    <source>
        <dbReference type="ARBA" id="ARBA00004418"/>
    </source>
</evidence>
<dbReference type="InterPro" id="IPR009003">
    <property type="entry name" value="Peptidase_S1_PA"/>
</dbReference>
<keyword evidence="3" id="KW-0645">Protease</keyword>
<name>A0ABU3BA63_9GAMM</name>
<keyword evidence="8" id="KW-0720">Serine protease</keyword>
<keyword evidence="7" id="KW-0378">Hydrolase</keyword>
<evidence type="ECO:0000313" key="12">
    <source>
        <dbReference type="Proteomes" id="UP001259982"/>
    </source>
</evidence>
<sequence length="458" mass="48132">MTIRSLLLAGFAATGLAFVPAAHAELPAGLSGDPPTLAPMLEEVMPAVVGIQVTGKARQTPDHPMFNDPFFRRFFGIPDEQQPQQPRGVGSGVIVDADEGIVLTNNHVIQEADEVTVRLQDDRELTAEVVGTDPDSDIAVLRVDADDLTEITVADSDNLRVGDFVVAIGNPFGLRQTVTSGIVSALGRHGLGNRYEDFIQTDASINPGNSGGALVNLEGELVGINTAILSRSGGNIGIGFAIPTNIASTVVKQIMEFGEVRRGQLGVVGQNLTNELADAMGLDETQGVLIAQVVEDSPADQAGIKERDVITGINGNDIKDFSELANAIGLRSPGEKVRIKLLRDGETRNVTATLSKADDSQASAGSEDSGFPALEGAKIGAIPEDHDLAGEIEGVAVLDIARGSPAASSGLRPGDIITSVNRRPVDSLEAFRELVNSDAQQLLLHVRRGNGALFLLVR</sequence>
<dbReference type="InterPro" id="IPR001940">
    <property type="entry name" value="Peptidase_S1C"/>
</dbReference>
<comment type="similarity">
    <text evidence="2">Belongs to the peptidase S1C family.</text>
</comment>
<protein>
    <submittedName>
        <fullName evidence="11">DegQ family serine endoprotease</fullName>
    </submittedName>
</protein>
<feature type="chain" id="PRO_5046274669" evidence="9">
    <location>
        <begin position="25"/>
        <end position="458"/>
    </location>
</feature>
<evidence type="ECO:0000256" key="3">
    <source>
        <dbReference type="ARBA" id="ARBA00022670"/>
    </source>
</evidence>
<comment type="subcellular location">
    <subcellularLocation>
        <location evidence="1">Periplasm</location>
    </subcellularLocation>
</comment>
<dbReference type="Gene3D" id="2.40.10.120">
    <property type="match status" value="1"/>
</dbReference>
<evidence type="ECO:0000256" key="2">
    <source>
        <dbReference type="ARBA" id="ARBA00010541"/>
    </source>
</evidence>
<proteinExistence type="inferred from homology"/>
<keyword evidence="6" id="KW-0574">Periplasm</keyword>
<keyword evidence="4 9" id="KW-0732">Signal</keyword>
<dbReference type="InterPro" id="IPR041489">
    <property type="entry name" value="PDZ_6"/>
</dbReference>
<dbReference type="SUPFAM" id="SSF50156">
    <property type="entry name" value="PDZ domain-like"/>
    <property type="match status" value="2"/>
</dbReference>
<evidence type="ECO:0000259" key="10">
    <source>
        <dbReference type="PROSITE" id="PS50106"/>
    </source>
</evidence>
<evidence type="ECO:0000256" key="9">
    <source>
        <dbReference type="SAM" id="SignalP"/>
    </source>
</evidence>
<dbReference type="InterPro" id="IPR011782">
    <property type="entry name" value="Pept_S1C_Do"/>
</dbReference>
<evidence type="ECO:0000256" key="4">
    <source>
        <dbReference type="ARBA" id="ARBA00022729"/>
    </source>
</evidence>
<reference evidence="11 12" key="1">
    <citation type="submission" date="2023-09" db="EMBL/GenBank/DDBJ databases">
        <authorList>
            <person name="Rey-Velasco X."/>
        </authorList>
    </citation>
    <scope>NUCLEOTIDE SEQUENCE [LARGE SCALE GENOMIC DNA]</scope>
    <source>
        <strain evidence="11 12">P385</strain>
    </source>
</reference>
<feature type="domain" description="PDZ" evidence="10">
    <location>
        <begin position="254"/>
        <end position="345"/>
    </location>
</feature>
<dbReference type="SMART" id="SM00228">
    <property type="entry name" value="PDZ"/>
    <property type="match status" value="2"/>
</dbReference>
<dbReference type="Pfam" id="PF13365">
    <property type="entry name" value="Trypsin_2"/>
    <property type="match status" value="1"/>
</dbReference>
<dbReference type="PANTHER" id="PTHR22939:SF129">
    <property type="entry name" value="SERINE PROTEASE HTRA2, MITOCHONDRIAL"/>
    <property type="match status" value="1"/>
</dbReference>
<dbReference type="Pfam" id="PF17820">
    <property type="entry name" value="PDZ_6"/>
    <property type="match status" value="1"/>
</dbReference>
<dbReference type="SUPFAM" id="SSF50494">
    <property type="entry name" value="Trypsin-like serine proteases"/>
    <property type="match status" value="1"/>
</dbReference>
<comment type="caution">
    <text evidence="11">The sequence shown here is derived from an EMBL/GenBank/DDBJ whole genome shotgun (WGS) entry which is preliminary data.</text>
</comment>